<accession>A0A2P6SCY0</accession>
<dbReference type="InterPro" id="IPR051809">
    <property type="entry name" value="Plant_receptor-like_S/T_kinase"/>
</dbReference>
<keyword evidence="18" id="KW-0675">Receptor</keyword>
<evidence type="ECO:0000313" key="26">
    <source>
        <dbReference type="EMBL" id="PRQ56529.1"/>
    </source>
</evidence>
<evidence type="ECO:0000256" key="6">
    <source>
        <dbReference type="ARBA" id="ARBA00022527"/>
    </source>
</evidence>
<evidence type="ECO:0000256" key="2">
    <source>
        <dbReference type="ARBA" id="ARBA00004479"/>
    </source>
</evidence>
<keyword evidence="15 22" id="KW-0067">ATP-binding</keyword>
<keyword evidence="9 26" id="KW-0808">Transferase</keyword>
<dbReference type="OrthoDB" id="676979at2759"/>
<dbReference type="PROSITE" id="PS50011">
    <property type="entry name" value="PROTEIN_KINASE_DOM"/>
    <property type="match status" value="1"/>
</dbReference>
<keyword evidence="16 23" id="KW-1133">Transmembrane helix</keyword>
<dbReference type="Pfam" id="PF00069">
    <property type="entry name" value="Pkinase"/>
    <property type="match status" value="1"/>
</dbReference>
<dbReference type="Pfam" id="PF00560">
    <property type="entry name" value="LRR_1"/>
    <property type="match status" value="9"/>
</dbReference>
<dbReference type="InterPro" id="IPR017441">
    <property type="entry name" value="Protein_kinase_ATP_BS"/>
</dbReference>
<comment type="caution">
    <text evidence="26">The sequence shown here is derived from an EMBL/GenBank/DDBJ whole genome shotgun (WGS) entry which is preliminary data.</text>
</comment>
<dbReference type="EC" id="2.7.11.1" evidence="4"/>
<dbReference type="PROSITE" id="PS00107">
    <property type="entry name" value="PROTEIN_KINASE_ATP"/>
    <property type="match status" value="1"/>
</dbReference>
<name>A0A2P6SCY0_ROSCH</name>
<dbReference type="OMA" id="INISHCF"/>
<dbReference type="FunFam" id="3.80.10.10:FF:000288">
    <property type="entry name" value="LRR receptor-like serine/threonine-protein kinase EFR"/>
    <property type="match status" value="1"/>
</dbReference>
<keyword evidence="5" id="KW-1003">Cell membrane</keyword>
<dbReference type="SUPFAM" id="SSF56112">
    <property type="entry name" value="Protein kinase-like (PK-like)"/>
    <property type="match status" value="1"/>
</dbReference>
<dbReference type="Proteomes" id="UP000238479">
    <property type="component" value="Chromosome 1"/>
</dbReference>
<comment type="catalytic activity">
    <reaction evidence="21">
        <text>L-seryl-[protein] + ATP = O-phospho-L-seryl-[protein] + ADP + H(+)</text>
        <dbReference type="Rhea" id="RHEA:17989"/>
        <dbReference type="Rhea" id="RHEA-COMP:9863"/>
        <dbReference type="Rhea" id="RHEA-COMP:11604"/>
        <dbReference type="ChEBI" id="CHEBI:15378"/>
        <dbReference type="ChEBI" id="CHEBI:29999"/>
        <dbReference type="ChEBI" id="CHEBI:30616"/>
        <dbReference type="ChEBI" id="CHEBI:83421"/>
        <dbReference type="ChEBI" id="CHEBI:456216"/>
        <dbReference type="EC" id="2.7.11.1"/>
    </reaction>
</comment>
<evidence type="ECO:0000256" key="7">
    <source>
        <dbReference type="ARBA" id="ARBA00022553"/>
    </source>
</evidence>
<comment type="subcellular location">
    <subcellularLocation>
        <location evidence="1">Cell membrane</location>
        <topology evidence="1">Single-pass membrane protein</topology>
    </subcellularLocation>
    <subcellularLocation>
        <location evidence="2">Membrane</location>
        <topology evidence="2">Single-pass type I membrane protein</topology>
    </subcellularLocation>
</comment>
<keyword evidence="13 22" id="KW-0547">Nucleotide-binding</keyword>
<dbReference type="SUPFAM" id="SSF52047">
    <property type="entry name" value="RNI-like"/>
    <property type="match status" value="1"/>
</dbReference>
<evidence type="ECO:0000256" key="3">
    <source>
        <dbReference type="ARBA" id="ARBA00008684"/>
    </source>
</evidence>
<evidence type="ECO:0000256" key="24">
    <source>
        <dbReference type="SAM" id="SignalP"/>
    </source>
</evidence>
<dbReference type="Gene3D" id="3.30.200.20">
    <property type="entry name" value="Phosphorylase Kinase, domain 1"/>
    <property type="match status" value="1"/>
</dbReference>
<protein>
    <recommendedName>
        <fullName evidence="4">non-specific serine/threonine protein kinase</fullName>
        <ecNumber evidence="4">2.7.11.1</ecNumber>
    </recommendedName>
</protein>
<dbReference type="SMART" id="SM00220">
    <property type="entry name" value="S_TKc"/>
    <property type="match status" value="1"/>
</dbReference>
<evidence type="ECO:0000256" key="21">
    <source>
        <dbReference type="ARBA" id="ARBA00048679"/>
    </source>
</evidence>
<evidence type="ECO:0000256" key="16">
    <source>
        <dbReference type="ARBA" id="ARBA00022989"/>
    </source>
</evidence>
<feature type="chain" id="PRO_5015200458" description="non-specific serine/threonine protein kinase" evidence="24">
    <location>
        <begin position="27"/>
        <end position="1045"/>
    </location>
</feature>
<dbReference type="Pfam" id="PF08263">
    <property type="entry name" value="LRRNT_2"/>
    <property type="match status" value="1"/>
</dbReference>
<evidence type="ECO:0000256" key="18">
    <source>
        <dbReference type="ARBA" id="ARBA00023170"/>
    </source>
</evidence>
<dbReference type="FunFam" id="3.80.10.10:FF:000095">
    <property type="entry name" value="LRR receptor-like serine/threonine-protein kinase GSO1"/>
    <property type="match status" value="1"/>
</dbReference>
<dbReference type="FunFam" id="1.10.510.10:FF:000358">
    <property type="entry name" value="Putative leucine-rich repeat receptor-like serine/threonine-protein kinase"/>
    <property type="match status" value="1"/>
</dbReference>
<feature type="transmembrane region" description="Helical" evidence="23">
    <location>
        <begin position="658"/>
        <end position="680"/>
    </location>
</feature>
<keyword evidence="19" id="KW-0325">Glycoprotein</keyword>
<evidence type="ECO:0000256" key="1">
    <source>
        <dbReference type="ARBA" id="ARBA00004162"/>
    </source>
</evidence>
<dbReference type="AlphaFoldDB" id="A0A2P6SCY0"/>
<evidence type="ECO:0000256" key="15">
    <source>
        <dbReference type="ARBA" id="ARBA00022840"/>
    </source>
</evidence>
<evidence type="ECO:0000313" key="27">
    <source>
        <dbReference type="Proteomes" id="UP000238479"/>
    </source>
</evidence>
<keyword evidence="14" id="KW-0418">Kinase</keyword>
<proteinExistence type="inferred from homology"/>
<dbReference type="InterPro" id="IPR000719">
    <property type="entry name" value="Prot_kinase_dom"/>
</dbReference>
<evidence type="ECO:0000256" key="19">
    <source>
        <dbReference type="ARBA" id="ARBA00023180"/>
    </source>
</evidence>
<evidence type="ECO:0000256" key="14">
    <source>
        <dbReference type="ARBA" id="ARBA00022777"/>
    </source>
</evidence>
<evidence type="ECO:0000259" key="25">
    <source>
        <dbReference type="PROSITE" id="PS50011"/>
    </source>
</evidence>
<reference evidence="26 27" key="1">
    <citation type="journal article" date="2018" name="Nat. Genet.">
        <title>The Rosa genome provides new insights in the design of modern roses.</title>
        <authorList>
            <person name="Bendahmane M."/>
        </authorList>
    </citation>
    <scope>NUCLEOTIDE SEQUENCE [LARGE SCALE GENOMIC DNA]</scope>
    <source>
        <strain evidence="27">cv. Old Blush</strain>
    </source>
</reference>
<evidence type="ECO:0000256" key="5">
    <source>
        <dbReference type="ARBA" id="ARBA00022475"/>
    </source>
</evidence>
<feature type="signal peptide" evidence="24">
    <location>
        <begin position="1"/>
        <end position="26"/>
    </location>
</feature>
<evidence type="ECO:0000256" key="10">
    <source>
        <dbReference type="ARBA" id="ARBA00022692"/>
    </source>
</evidence>
<keyword evidence="10 23" id="KW-0812">Transmembrane</keyword>
<dbReference type="GO" id="GO:0005886">
    <property type="term" value="C:plasma membrane"/>
    <property type="evidence" value="ECO:0007669"/>
    <property type="project" value="UniProtKB-SubCell"/>
</dbReference>
<dbReference type="Gene3D" id="3.80.10.10">
    <property type="entry name" value="Ribonuclease Inhibitor"/>
    <property type="match status" value="4"/>
</dbReference>
<feature type="domain" description="Protein kinase" evidence="25">
    <location>
        <begin position="714"/>
        <end position="1027"/>
    </location>
</feature>
<evidence type="ECO:0000256" key="22">
    <source>
        <dbReference type="PROSITE-ProRule" id="PRU10141"/>
    </source>
</evidence>
<dbReference type="PANTHER" id="PTHR27008:SF596">
    <property type="entry name" value="OS02G0215500 PROTEIN"/>
    <property type="match status" value="1"/>
</dbReference>
<dbReference type="GO" id="GO:0004674">
    <property type="term" value="F:protein serine/threonine kinase activity"/>
    <property type="evidence" value="ECO:0007669"/>
    <property type="project" value="UniProtKB-KW"/>
</dbReference>
<dbReference type="SMART" id="SM00369">
    <property type="entry name" value="LRR_TYP"/>
    <property type="match status" value="6"/>
</dbReference>
<dbReference type="SUPFAM" id="SSF52058">
    <property type="entry name" value="L domain-like"/>
    <property type="match status" value="1"/>
</dbReference>
<keyword evidence="11 24" id="KW-0732">Signal</keyword>
<evidence type="ECO:0000256" key="20">
    <source>
        <dbReference type="ARBA" id="ARBA00047899"/>
    </source>
</evidence>
<keyword evidence="8" id="KW-0433">Leucine-rich repeat</keyword>
<gene>
    <name evidence="26" type="ORF">RchiOBHm_Chr1g0337391</name>
</gene>
<sequence length="1045" mass="115144">MEISCMGVRIWSVFMQLFPLMIITLASSNLRGNEVERRSLLAFKSEVVSDPLGILSSWNDSSNLCDEWRGITCGRRHQRVTVLDLHYSQLEGILSPHIGNLSFLRTLNLQNNSFNGTIPQEVGRLSRLQRLHLGDNFFKGDIPINISHCFNLQYLVLANNTLSGKLPLELGSLFKLRVLTLRRNNLVGEIPSSYGNLSYLQILSLEENILYGGLLSSRLGELKSLRHLALGSNRLTGTIPLSIYNLSSIEHISVIGNQFHGTLPSGLGRTIFPKLRTFHFQMNNFRGPIPFRISNASQLSQFGISMNYFTGKVPSLARVSNLVRLEMDDNNLGNEDGDLDFLSSLVNCTSLELLDISGNNFQGVLPESIGNLSTSLEVMSLGRNQLSGSIPIGIGNLLNLGVLRFETNLLTGNIPNSLCKISKLYNLFLSDNQLSGTIPTCLNNLTLLSRLVLNSNNLQGGIPQSLGQCTNLLALVLSQNNLTGLIPQEVIRLPSLSLVLDISSNHFSGNIPMEVGFLSNLGILNLAENILSGEILQSLGDCTSLEYLNLSGNMLHGTISQSLSSLRGLQYLDLSRNNFSGTIPNYLQTFPFLQNLNFSFNHFRGEVPIKGVFKNTSAVSFLGNGRLCGRVPQLRLPICPPDLPRKLPKPANALFHKLAVIIISFGAIGVIWLLYLMLLFRSTESGVESSSEPSLDVSFLKLSYSDLLKATDGFSSRNLIGSGSSGSVFWGVLDQPEEIIVAVKVLNLQSSRASRSFISECEVLKSIRHRNLVRLVTACSSIDFQGNEFKALVFEFMLDGNLDEWLHYSAQRVVGAPTVQLHLNLLERVNIAIDVASALDYLHNRFHVPIVHCDLKPSNVLLEHDMTACVCDFGLATYLPDTSCPLPSVQNPSNSIRGTIGYIAPEYGMGSAVSTYGDVYSYGILLLEMLTGKRPTDNMFRDDKNLHNFVLMALPEHVKEICDPVLLQEKESSTSTNPASNRNDVQNDETQRVEECLISIARIGVACSVHLPKARMEIGEVLAELRVIRDVLTGTGMPIEHMITA</sequence>
<dbReference type="GO" id="GO:0005524">
    <property type="term" value="F:ATP binding"/>
    <property type="evidence" value="ECO:0007669"/>
    <property type="project" value="UniProtKB-UniRule"/>
</dbReference>
<evidence type="ECO:0000256" key="12">
    <source>
        <dbReference type="ARBA" id="ARBA00022737"/>
    </source>
</evidence>
<evidence type="ECO:0000256" key="11">
    <source>
        <dbReference type="ARBA" id="ARBA00022729"/>
    </source>
</evidence>
<keyword evidence="17 23" id="KW-0472">Membrane</keyword>
<dbReference type="InterPro" id="IPR013210">
    <property type="entry name" value="LRR_N_plant-typ"/>
</dbReference>
<comment type="catalytic activity">
    <reaction evidence="20">
        <text>L-threonyl-[protein] + ATP = O-phospho-L-threonyl-[protein] + ADP + H(+)</text>
        <dbReference type="Rhea" id="RHEA:46608"/>
        <dbReference type="Rhea" id="RHEA-COMP:11060"/>
        <dbReference type="Rhea" id="RHEA-COMP:11605"/>
        <dbReference type="ChEBI" id="CHEBI:15378"/>
        <dbReference type="ChEBI" id="CHEBI:30013"/>
        <dbReference type="ChEBI" id="CHEBI:30616"/>
        <dbReference type="ChEBI" id="CHEBI:61977"/>
        <dbReference type="ChEBI" id="CHEBI:456216"/>
        <dbReference type="EC" id="2.7.11.1"/>
    </reaction>
</comment>
<dbReference type="InterPro" id="IPR003591">
    <property type="entry name" value="Leu-rich_rpt_typical-subtyp"/>
</dbReference>
<evidence type="ECO:0000256" key="23">
    <source>
        <dbReference type="SAM" id="Phobius"/>
    </source>
</evidence>
<dbReference type="InterPro" id="IPR008271">
    <property type="entry name" value="Ser/Thr_kinase_AS"/>
</dbReference>
<keyword evidence="27" id="KW-1185">Reference proteome</keyword>
<dbReference type="PROSITE" id="PS00108">
    <property type="entry name" value="PROTEIN_KINASE_ST"/>
    <property type="match status" value="1"/>
</dbReference>
<keyword evidence="7" id="KW-0597">Phosphoprotein</keyword>
<dbReference type="InterPro" id="IPR011009">
    <property type="entry name" value="Kinase-like_dom_sf"/>
</dbReference>
<comment type="similarity">
    <text evidence="3">Belongs to the protein kinase superfamily. Ser/Thr protein kinase family.</text>
</comment>
<dbReference type="FunFam" id="3.30.200.20:FF:000432">
    <property type="entry name" value="LRR receptor-like serine/threonine-protein kinase EFR"/>
    <property type="match status" value="1"/>
</dbReference>
<dbReference type="PANTHER" id="PTHR27008">
    <property type="entry name" value="OS04G0122200 PROTEIN"/>
    <property type="match status" value="1"/>
</dbReference>
<organism evidence="26 27">
    <name type="scientific">Rosa chinensis</name>
    <name type="common">China rose</name>
    <dbReference type="NCBI Taxonomy" id="74649"/>
    <lineage>
        <taxon>Eukaryota</taxon>
        <taxon>Viridiplantae</taxon>
        <taxon>Streptophyta</taxon>
        <taxon>Embryophyta</taxon>
        <taxon>Tracheophyta</taxon>
        <taxon>Spermatophyta</taxon>
        <taxon>Magnoliopsida</taxon>
        <taxon>eudicotyledons</taxon>
        <taxon>Gunneridae</taxon>
        <taxon>Pentapetalae</taxon>
        <taxon>rosids</taxon>
        <taxon>fabids</taxon>
        <taxon>Rosales</taxon>
        <taxon>Rosaceae</taxon>
        <taxon>Rosoideae</taxon>
        <taxon>Rosoideae incertae sedis</taxon>
        <taxon>Rosa</taxon>
    </lineage>
</organism>
<dbReference type="EMBL" id="PDCK01000039">
    <property type="protein sequence ID" value="PRQ56529.1"/>
    <property type="molecule type" value="Genomic_DNA"/>
</dbReference>
<dbReference type="Gramene" id="PRQ56529">
    <property type="protein sequence ID" value="PRQ56529"/>
    <property type="gene ID" value="RchiOBHm_Chr1g0337391"/>
</dbReference>
<dbReference type="InterPro" id="IPR001611">
    <property type="entry name" value="Leu-rich_rpt"/>
</dbReference>
<evidence type="ECO:0000256" key="4">
    <source>
        <dbReference type="ARBA" id="ARBA00012513"/>
    </source>
</evidence>
<evidence type="ECO:0000256" key="9">
    <source>
        <dbReference type="ARBA" id="ARBA00022679"/>
    </source>
</evidence>
<evidence type="ECO:0000256" key="8">
    <source>
        <dbReference type="ARBA" id="ARBA00022614"/>
    </source>
</evidence>
<evidence type="ECO:0000256" key="17">
    <source>
        <dbReference type="ARBA" id="ARBA00023136"/>
    </source>
</evidence>
<dbReference type="InterPro" id="IPR032675">
    <property type="entry name" value="LRR_dom_sf"/>
</dbReference>
<evidence type="ECO:0000256" key="13">
    <source>
        <dbReference type="ARBA" id="ARBA00022741"/>
    </source>
</evidence>
<dbReference type="Gene3D" id="1.10.510.10">
    <property type="entry name" value="Transferase(Phosphotransferase) domain 1"/>
    <property type="match status" value="1"/>
</dbReference>
<keyword evidence="12" id="KW-0677">Repeat</keyword>
<feature type="binding site" evidence="22">
    <location>
        <position position="744"/>
    </location>
    <ligand>
        <name>ATP</name>
        <dbReference type="ChEBI" id="CHEBI:30616"/>
    </ligand>
</feature>
<keyword evidence="6" id="KW-0723">Serine/threonine-protein kinase</keyword>